<dbReference type="EMBL" id="BAAADU010000002">
    <property type="protein sequence ID" value="GAA0648782.1"/>
    <property type="molecule type" value="Genomic_DNA"/>
</dbReference>
<name>A0AAV3T0K3_9EURY</name>
<organism evidence="2 3">
    <name type="scientific">Salarchaeum japonicum</name>
    <dbReference type="NCBI Taxonomy" id="555573"/>
    <lineage>
        <taxon>Archaea</taxon>
        <taxon>Methanobacteriati</taxon>
        <taxon>Methanobacteriota</taxon>
        <taxon>Stenosarchaea group</taxon>
        <taxon>Halobacteria</taxon>
        <taxon>Halobacteriales</taxon>
        <taxon>Halobacteriaceae</taxon>
    </lineage>
</organism>
<protein>
    <submittedName>
        <fullName evidence="2">Uncharacterized protein</fullName>
    </submittedName>
</protein>
<dbReference type="RefSeq" id="WP_227261372.1">
    <property type="nucleotide sequence ID" value="NZ_BAAADU010000002.1"/>
</dbReference>
<reference evidence="2 3" key="1">
    <citation type="journal article" date="2019" name="Int. J. Syst. Evol. Microbiol.">
        <title>The Global Catalogue of Microorganisms (GCM) 10K type strain sequencing project: providing services to taxonomists for standard genome sequencing and annotation.</title>
        <authorList>
            <consortium name="The Broad Institute Genomics Platform"/>
            <consortium name="The Broad Institute Genome Sequencing Center for Infectious Disease"/>
            <person name="Wu L."/>
            <person name="Ma J."/>
        </authorList>
    </citation>
    <scope>NUCLEOTIDE SEQUENCE [LARGE SCALE GENOMIC DNA]</scope>
    <source>
        <strain evidence="2 3">JCM 16327</strain>
    </source>
</reference>
<dbReference type="AlphaFoldDB" id="A0AAV3T0K3"/>
<accession>A0AAV3T0K3</accession>
<sequence length="130" mass="13592">MGLETQADVDDIQRVTDENGDPQPPANTVEQQKTNQALGNRGSVTQFVHSTDGTTGEPLPSHSVPDGVTVLVEYKQGNGGTVYVGNSDTQESPLTAVGQGRTFAVANTDTIYVRTPTAGDAVVVTFEADA</sequence>
<gene>
    <name evidence="2" type="ORF">GCM10009019_09230</name>
</gene>
<feature type="compositionally biased region" description="Polar residues" evidence="1">
    <location>
        <begin position="26"/>
        <end position="41"/>
    </location>
</feature>
<keyword evidence="3" id="KW-1185">Reference proteome</keyword>
<feature type="region of interest" description="Disordered" evidence="1">
    <location>
        <begin position="1"/>
        <end position="41"/>
    </location>
</feature>
<dbReference type="Proteomes" id="UP001500194">
    <property type="component" value="Unassembled WGS sequence"/>
</dbReference>
<evidence type="ECO:0000313" key="3">
    <source>
        <dbReference type="Proteomes" id="UP001500194"/>
    </source>
</evidence>
<evidence type="ECO:0000256" key="1">
    <source>
        <dbReference type="SAM" id="MobiDB-lite"/>
    </source>
</evidence>
<dbReference type="GeneID" id="68571951"/>
<comment type="caution">
    <text evidence="2">The sequence shown here is derived from an EMBL/GenBank/DDBJ whole genome shotgun (WGS) entry which is preliminary data.</text>
</comment>
<evidence type="ECO:0000313" key="2">
    <source>
        <dbReference type="EMBL" id="GAA0648782.1"/>
    </source>
</evidence>
<proteinExistence type="predicted"/>